<dbReference type="Proteomes" id="UP000282674">
    <property type="component" value="Unassembled WGS sequence"/>
</dbReference>
<dbReference type="EMBL" id="RFFG01000008">
    <property type="protein sequence ID" value="RMI46598.1"/>
    <property type="molecule type" value="Genomic_DNA"/>
</dbReference>
<dbReference type="AlphaFoldDB" id="A0A3M2MH67"/>
<accession>A0A3M2MH67</accession>
<reference evidence="1 2" key="1">
    <citation type="submission" date="2018-10" db="EMBL/GenBank/DDBJ databases">
        <title>Isolation from soil.</title>
        <authorList>
            <person name="Hu J."/>
        </authorList>
    </citation>
    <scope>NUCLEOTIDE SEQUENCE [LARGE SCALE GENOMIC DNA]</scope>
    <source>
        <strain evidence="1 2">NEAU-Ht49</strain>
    </source>
</reference>
<gene>
    <name evidence="1" type="ORF">EBO15_06645</name>
</gene>
<name>A0A3M2MH67_9ACTN</name>
<comment type="caution">
    <text evidence="1">The sequence shown here is derived from an EMBL/GenBank/DDBJ whole genome shotgun (WGS) entry which is preliminary data.</text>
</comment>
<evidence type="ECO:0000313" key="1">
    <source>
        <dbReference type="EMBL" id="RMI46598.1"/>
    </source>
</evidence>
<protein>
    <submittedName>
        <fullName evidence="1">Uncharacterized protein</fullName>
    </submittedName>
</protein>
<keyword evidence="2" id="KW-1185">Reference proteome</keyword>
<sequence>MPWTIGDNEANTRPSRDLHSDVLTIGGQAQAPACLVINEFETVLSEKKLERCVEYAVAWWLYHSKPTAGVHVWSSPPTPGRTSTGAR</sequence>
<proteinExistence type="predicted"/>
<evidence type="ECO:0000313" key="2">
    <source>
        <dbReference type="Proteomes" id="UP000282674"/>
    </source>
</evidence>
<organism evidence="1 2">
    <name type="scientific">Actinomadura harenae</name>
    <dbReference type="NCBI Taxonomy" id="2483351"/>
    <lineage>
        <taxon>Bacteria</taxon>
        <taxon>Bacillati</taxon>
        <taxon>Actinomycetota</taxon>
        <taxon>Actinomycetes</taxon>
        <taxon>Streptosporangiales</taxon>
        <taxon>Thermomonosporaceae</taxon>
        <taxon>Actinomadura</taxon>
    </lineage>
</organism>